<keyword evidence="5" id="KW-0575">Peroxidase</keyword>
<name>A0A7J9AXV9_9ROSI</name>
<evidence type="ECO:0000256" key="13">
    <source>
        <dbReference type="PIRSR" id="PIRSR600823-5"/>
    </source>
</evidence>
<evidence type="ECO:0000256" key="7">
    <source>
        <dbReference type="ARBA" id="ARBA00022723"/>
    </source>
</evidence>
<keyword evidence="8" id="KW-0560">Oxidoreductase</keyword>
<dbReference type="InterPro" id="IPR019794">
    <property type="entry name" value="Peroxidases_AS"/>
</dbReference>
<dbReference type="InterPro" id="IPR002016">
    <property type="entry name" value="Haem_peroxidase"/>
</dbReference>
<comment type="function">
    <text evidence="3">Removal of H(2)O(2), oxidation of toxic reductants, biosynthesis and degradation of lignin, suberization, auxin catabolism, response to environmental stresses such as wounding, pathogen attack and oxidative stress. These functions might be dependent on each isozyme/isoform in each plant tissue.</text>
</comment>
<dbReference type="InterPro" id="IPR000823">
    <property type="entry name" value="Peroxidase_pln"/>
</dbReference>
<keyword evidence="17" id="KW-1185">Reference proteome</keyword>
<evidence type="ECO:0000256" key="8">
    <source>
        <dbReference type="ARBA" id="ARBA00023002"/>
    </source>
</evidence>
<keyword evidence="7 11" id="KW-0479">Metal-binding</keyword>
<dbReference type="Gene3D" id="1.10.420.10">
    <property type="entry name" value="Peroxidase, domain 2"/>
    <property type="match status" value="1"/>
</dbReference>
<feature type="binding site" evidence="11">
    <location>
        <position position="31"/>
    </location>
    <ligand>
        <name>Ca(2+)</name>
        <dbReference type="ChEBI" id="CHEBI:29108"/>
        <label>1</label>
    </ligand>
</feature>
<dbReference type="Gene3D" id="1.10.520.10">
    <property type="match status" value="2"/>
</dbReference>
<keyword evidence="11" id="KW-0106">Calcium</keyword>
<evidence type="ECO:0000256" key="4">
    <source>
        <dbReference type="ARBA" id="ARBA00012313"/>
    </source>
</evidence>
<feature type="site" description="Transition state stabilizer" evidence="12">
    <location>
        <position position="17"/>
    </location>
</feature>
<dbReference type="PANTHER" id="PTHR31388">
    <property type="entry name" value="PEROXIDASE 72-RELATED"/>
    <property type="match status" value="1"/>
</dbReference>
<evidence type="ECO:0000256" key="10">
    <source>
        <dbReference type="PIRSR" id="PIRSR600823-1"/>
    </source>
</evidence>
<keyword evidence="9" id="KW-0408">Iron</keyword>
<feature type="non-terminal residue" evidence="16">
    <location>
        <position position="147"/>
    </location>
</feature>
<dbReference type="PROSITE" id="PS00436">
    <property type="entry name" value="PEROXIDASE_2"/>
    <property type="match status" value="1"/>
</dbReference>
<gene>
    <name evidence="16" type="ORF">Golax_023195</name>
</gene>
<comment type="catalytic activity">
    <reaction evidence="1">
        <text>2 a phenolic donor + H2O2 = 2 a phenolic radical donor + 2 H2O</text>
        <dbReference type="Rhea" id="RHEA:56136"/>
        <dbReference type="ChEBI" id="CHEBI:15377"/>
        <dbReference type="ChEBI" id="CHEBI:16240"/>
        <dbReference type="ChEBI" id="CHEBI:139520"/>
        <dbReference type="ChEBI" id="CHEBI:139521"/>
        <dbReference type="EC" id="1.11.1.7"/>
    </reaction>
</comment>
<proteinExistence type="inferred from homology"/>
<evidence type="ECO:0000256" key="6">
    <source>
        <dbReference type="ARBA" id="ARBA00022617"/>
    </source>
</evidence>
<evidence type="ECO:0000313" key="17">
    <source>
        <dbReference type="Proteomes" id="UP000593574"/>
    </source>
</evidence>
<dbReference type="PROSITE" id="PS50873">
    <property type="entry name" value="PEROXIDASE_4"/>
    <property type="match status" value="1"/>
</dbReference>
<sequence length="147" mass="16522">MTKFVHKERHMGASLLRLHFHNCFINGCDGSLLLDSTCSFQTEKNAHGNLNFVRGFLVIDKIKAKVDRVCGRPVVSCADILVNLVKERELLTSDQALFNSGSTNKLVETYSKNLDAFWIDSCKSMIRMGNIKPLTVNQGKICVNCRE</sequence>
<dbReference type="GO" id="GO:0140825">
    <property type="term" value="F:lactoperoxidase activity"/>
    <property type="evidence" value="ECO:0007669"/>
    <property type="project" value="UniProtKB-EC"/>
</dbReference>
<evidence type="ECO:0000256" key="14">
    <source>
        <dbReference type="RuleBase" id="RU004241"/>
    </source>
</evidence>
<dbReference type="AlphaFoldDB" id="A0A7J9AXV9"/>
<evidence type="ECO:0000256" key="1">
    <source>
        <dbReference type="ARBA" id="ARBA00000189"/>
    </source>
</evidence>
<dbReference type="PRINTS" id="PR00461">
    <property type="entry name" value="PLPEROXIDASE"/>
</dbReference>
<dbReference type="EMBL" id="JABEZV010000048">
    <property type="protein sequence ID" value="MBA0728881.1"/>
    <property type="molecule type" value="Genomic_DNA"/>
</dbReference>
<evidence type="ECO:0000256" key="3">
    <source>
        <dbReference type="ARBA" id="ARBA00002322"/>
    </source>
</evidence>
<dbReference type="Pfam" id="PF00141">
    <property type="entry name" value="peroxidase"/>
    <property type="match status" value="1"/>
</dbReference>
<dbReference type="GO" id="GO:0046872">
    <property type="term" value="F:metal ion binding"/>
    <property type="evidence" value="ECO:0007669"/>
    <property type="project" value="UniProtKB-KW"/>
</dbReference>
<comment type="cofactor">
    <cofactor evidence="11">
        <name>Ca(2+)</name>
        <dbReference type="ChEBI" id="CHEBI:29108"/>
    </cofactor>
    <text evidence="11">Binds 2 calcium ions per subunit.</text>
</comment>
<comment type="similarity">
    <text evidence="14">Belongs to the peroxidase family.</text>
</comment>
<dbReference type="GO" id="GO:0020037">
    <property type="term" value="F:heme binding"/>
    <property type="evidence" value="ECO:0007669"/>
    <property type="project" value="InterPro"/>
</dbReference>
<evidence type="ECO:0000256" key="2">
    <source>
        <dbReference type="ARBA" id="ARBA00001970"/>
    </source>
</evidence>
<feature type="disulfide bond" evidence="13">
    <location>
        <begin position="23"/>
        <end position="28"/>
    </location>
</feature>
<feature type="domain" description="Plant heme peroxidase family profile" evidence="15">
    <location>
        <begin position="1"/>
        <end position="113"/>
    </location>
</feature>
<dbReference type="Proteomes" id="UP000593574">
    <property type="component" value="Unassembled WGS sequence"/>
</dbReference>
<dbReference type="GO" id="GO:0006979">
    <property type="term" value="P:response to oxidative stress"/>
    <property type="evidence" value="ECO:0007669"/>
    <property type="project" value="InterPro"/>
</dbReference>
<keyword evidence="13" id="KW-1015">Disulfide bond</keyword>
<protein>
    <recommendedName>
        <fullName evidence="4">peroxidase</fullName>
        <ecNumber evidence="4">1.11.1.7</ecNumber>
    </recommendedName>
</protein>
<dbReference type="SUPFAM" id="SSF48113">
    <property type="entry name" value="Heme-dependent peroxidases"/>
    <property type="match status" value="2"/>
</dbReference>
<evidence type="ECO:0000259" key="15">
    <source>
        <dbReference type="PROSITE" id="PS50873"/>
    </source>
</evidence>
<comment type="cofactor">
    <cofactor evidence="2">
        <name>heme b</name>
        <dbReference type="ChEBI" id="CHEBI:60344"/>
    </cofactor>
</comment>
<feature type="binding site" evidence="11">
    <location>
        <position position="29"/>
    </location>
    <ligand>
        <name>Ca(2+)</name>
        <dbReference type="ChEBI" id="CHEBI:29108"/>
        <label>1</label>
    </ligand>
</feature>
<evidence type="ECO:0000313" key="16">
    <source>
        <dbReference type="EMBL" id="MBA0728881.1"/>
    </source>
</evidence>
<reference evidence="16 17" key="1">
    <citation type="journal article" date="2019" name="Genome Biol. Evol.">
        <title>Insights into the evolution of the New World diploid cottons (Gossypium, subgenus Houzingenia) based on genome sequencing.</title>
        <authorList>
            <person name="Grover C.E."/>
            <person name="Arick M.A. 2nd"/>
            <person name="Thrash A."/>
            <person name="Conover J.L."/>
            <person name="Sanders W.S."/>
            <person name="Peterson D.G."/>
            <person name="Frelichowski J.E."/>
            <person name="Scheffler J.A."/>
            <person name="Scheffler B.E."/>
            <person name="Wendel J.F."/>
        </authorList>
    </citation>
    <scope>NUCLEOTIDE SEQUENCE [LARGE SCALE GENOMIC DNA]</scope>
    <source>
        <strain evidence="16">4</strain>
        <tissue evidence="16">Leaf</tissue>
    </source>
</reference>
<keyword evidence="6" id="KW-0349">Heme</keyword>
<dbReference type="PANTHER" id="PTHR31388:SF225">
    <property type="entry name" value="PEROXIDASE"/>
    <property type="match status" value="1"/>
</dbReference>
<feature type="binding site" evidence="11">
    <location>
        <position position="43"/>
    </location>
    <ligand>
        <name>Ca(2+)</name>
        <dbReference type="ChEBI" id="CHEBI:29108"/>
        <label>1</label>
    </ligand>
</feature>
<organism evidence="16 17">
    <name type="scientific">Gossypium laxum</name>
    <dbReference type="NCBI Taxonomy" id="34288"/>
    <lineage>
        <taxon>Eukaryota</taxon>
        <taxon>Viridiplantae</taxon>
        <taxon>Streptophyta</taxon>
        <taxon>Embryophyta</taxon>
        <taxon>Tracheophyta</taxon>
        <taxon>Spermatophyta</taxon>
        <taxon>Magnoliopsida</taxon>
        <taxon>eudicotyledons</taxon>
        <taxon>Gunneridae</taxon>
        <taxon>Pentapetalae</taxon>
        <taxon>rosids</taxon>
        <taxon>malvids</taxon>
        <taxon>Malvales</taxon>
        <taxon>Malvaceae</taxon>
        <taxon>Malvoideae</taxon>
        <taxon>Gossypium</taxon>
    </lineage>
</organism>
<evidence type="ECO:0000256" key="5">
    <source>
        <dbReference type="ARBA" id="ARBA00022559"/>
    </source>
</evidence>
<accession>A0A7J9AXV9</accession>
<dbReference type="InterPro" id="IPR010255">
    <property type="entry name" value="Haem_peroxidase_sf"/>
</dbReference>
<feature type="binding site" evidence="11">
    <location>
        <position position="27"/>
    </location>
    <ligand>
        <name>Ca(2+)</name>
        <dbReference type="ChEBI" id="CHEBI:29108"/>
        <label>1</label>
    </ligand>
</feature>
<comment type="caution">
    <text evidence="16">The sequence shown here is derived from an EMBL/GenBank/DDBJ whole genome shotgun (WGS) entry which is preliminary data.</text>
</comment>
<feature type="active site" description="Proton acceptor" evidence="10">
    <location>
        <position position="21"/>
    </location>
</feature>
<evidence type="ECO:0000256" key="11">
    <source>
        <dbReference type="PIRSR" id="PIRSR600823-3"/>
    </source>
</evidence>
<dbReference type="EC" id="1.11.1.7" evidence="4"/>
<evidence type="ECO:0000256" key="9">
    <source>
        <dbReference type="ARBA" id="ARBA00023004"/>
    </source>
</evidence>
<evidence type="ECO:0000256" key="12">
    <source>
        <dbReference type="PIRSR" id="PIRSR600823-4"/>
    </source>
</evidence>